<reference evidence="1 2" key="1">
    <citation type="submission" date="2019-06" db="EMBL/GenBank/DDBJ databases">
        <title>Draft genome of Aliikangiella marina GYP-15.</title>
        <authorList>
            <person name="Wang G."/>
        </authorList>
    </citation>
    <scope>NUCLEOTIDE SEQUENCE [LARGE SCALE GENOMIC DNA]</scope>
    <source>
        <strain evidence="1 2">GYP-15</strain>
    </source>
</reference>
<organism evidence="1 2">
    <name type="scientific">Aliikangiella marina</name>
    <dbReference type="NCBI Taxonomy" id="1712262"/>
    <lineage>
        <taxon>Bacteria</taxon>
        <taxon>Pseudomonadati</taxon>
        <taxon>Pseudomonadota</taxon>
        <taxon>Gammaproteobacteria</taxon>
        <taxon>Oceanospirillales</taxon>
        <taxon>Pleioneaceae</taxon>
        <taxon>Aliikangiella</taxon>
    </lineage>
</organism>
<dbReference type="InterPro" id="IPR017703">
    <property type="entry name" value="YgfZ/GCV_T_CS"/>
</dbReference>
<dbReference type="InterPro" id="IPR045179">
    <property type="entry name" value="YgfZ/GcvT"/>
</dbReference>
<dbReference type="Proteomes" id="UP000317839">
    <property type="component" value="Unassembled WGS sequence"/>
</dbReference>
<sequence length="293" mass="33026">MNQANLSDSIYSLSNMGCIRLTGEDTLKFLQGQITVNTEHFKVGELSLGAICNPQGRCISLFWASLYQDDVLLFQLQETIPETVAHLSKYAVFFKSKIEDVSTQYSIYGMFGQQMNSATKEQLESNGLVCFEESDSLIRFMIIESSASKQSDLQANANSDSQLFYKYLVEQGIPWLTEKSQSEFLPHNLNLPELTAVDFKKGCFTGQEVIARMQYKGKLKSHIQMMRSHNEIEAITPLSTIYADGAKAGEVICGAFDNNQTANMLVLLKDKYQECEIFRMRDENGPILELVSH</sequence>
<protein>
    <submittedName>
        <fullName evidence="1">Folate-binding protein YgfZ</fullName>
    </submittedName>
</protein>
<dbReference type="RefSeq" id="WP_142942940.1">
    <property type="nucleotide sequence ID" value="NZ_VIKR01000004.1"/>
</dbReference>
<dbReference type="PANTHER" id="PTHR22602:SF0">
    <property type="entry name" value="TRANSFERASE CAF17, MITOCHONDRIAL-RELATED"/>
    <property type="match status" value="1"/>
</dbReference>
<comment type="caution">
    <text evidence="1">The sequence shown here is derived from an EMBL/GenBank/DDBJ whole genome shotgun (WGS) entry which is preliminary data.</text>
</comment>
<dbReference type="AlphaFoldDB" id="A0A545T6H8"/>
<keyword evidence="2" id="KW-1185">Reference proteome</keyword>
<dbReference type="EMBL" id="VIKR01000004">
    <property type="protein sequence ID" value="TQV72829.1"/>
    <property type="molecule type" value="Genomic_DNA"/>
</dbReference>
<dbReference type="OrthoDB" id="9796287at2"/>
<proteinExistence type="predicted"/>
<dbReference type="Gene3D" id="3.30.70.1400">
    <property type="entry name" value="Aminomethyltransferase beta-barrel domains"/>
    <property type="match status" value="1"/>
</dbReference>
<accession>A0A545T6H8</accession>
<dbReference type="SUPFAM" id="SSF103025">
    <property type="entry name" value="Folate-binding domain"/>
    <property type="match status" value="1"/>
</dbReference>
<evidence type="ECO:0000313" key="1">
    <source>
        <dbReference type="EMBL" id="TQV72829.1"/>
    </source>
</evidence>
<dbReference type="NCBIfam" id="TIGR03317">
    <property type="entry name" value="ygfZ_signature"/>
    <property type="match status" value="1"/>
</dbReference>
<dbReference type="Gene3D" id="2.40.30.160">
    <property type="match status" value="1"/>
</dbReference>
<dbReference type="PANTHER" id="PTHR22602">
    <property type="entry name" value="TRANSFERASE CAF17, MITOCHONDRIAL-RELATED"/>
    <property type="match status" value="1"/>
</dbReference>
<gene>
    <name evidence="1" type="ORF">FLL45_15285</name>
</gene>
<dbReference type="PIRSF" id="PIRSF006487">
    <property type="entry name" value="GcvT"/>
    <property type="match status" value="1"/>
</dbReference>
<evidence type="ECO:0000313" key="2">
    <source>
        <dbReference type="Proteomes" id="UP000317839"/>
    </source>
</evidence>
<dbReference type="GO" id="GO:0016226">
    <property type="term" value="P:iron-sulfur cluster assembly"/>
    <property type="evidence" value="ECO:0007669"/>
    <property type="project" value="TreeGrafter"/>
</dbReference>
<name>A0A545T6H8_9GAMM</name>